<gene>
    <name evidence="1" type="ORF">GCM10023095_02930</name>
</gene>
<sequence length="74" mass="7765">MNLFRKFISLLPQTDRRGLGTVTATTATTTTLSTLGGGSITVQGTGVEVGSQAYYKGEVLVGEAPNLPSYEIEV</sequence>
<proteinExistence type="predicted"/>
<organism evidence="1 2">
    <name type="scientific">Pseudaeromonas paramecii</name>
    <dbReference type="NCBI Taxonomy" id="2138166"/>
    <lineage>
        <taxon>Bacteria</taxon>
        <taxon>Pseudomonadati</taxon>
        <taxon>Pseudomonadota</taxon>
        <taxon>Gammaproteobacteria</taxon>
        <taxon>Aeromonadales</taxon>
        <taxon>Aeromonadaceae</taxon>
        <taxon>Pseudaeromonas</taxon>
    </lineage>
</organism>
<name>A0ABP8PY79_9GAMM</name>
<keyword evidence="2" id="KW-1185">Reference proteome</keyword>
<dbReference type="RefSeq" id="WP_345009336.1">
    <property type="nucleotide sequence ID" value="NZ_BAABFC010000001.1"/>
</dbReference>
<accession>A0ABP8PY79</accession>
<protein>
    <submittedName>
        <fullName evidence="1">Uncharacterized protein</fullName>
    </submittedName>
</protein>
<evidence type="ECO:0000313" key="1">
    <source>
        <dbReference type="EMBL" id="GAA4493173.1"/>
    </source>
</evidence>
<evidence type="ECO:0000313" key="2">
    <source>
        <dbReference type="Proteomes" id="UP001501321"/>
    </source>
</evidence>
<dbReference type="Proteomes" id="UP001501321">
    <property type="component" value="Unassembled WGS sequence"/>
</dbReference>
<reference evidence="2" key="1">
    <citation type="journal article" date="2019" name="Int. J. Syst. Evol. Microbiol.">
        <title>The Global Catalogue of Microorganisms (GCM) 10K type strain sequencing project: providing services to taxonomists for standard genome sequencing and annotation.</title>
        <authorList>
            <consortium name="The Broad Institute Genomics Platform"/>
            <consortium name="The Broad Institute Genome Sequencing Center for Infectious Disease"/>
            <person name="Wu L."/>
            <person name="Ma J."/>
        </authorList>
    </citation>
    <scope>NUCLEOTIDE SEQUENCE [LARGE SCALE GENOMIC DNA]</scope>
    <source>
        <strain evidence="2">JCM 32226</strain>
    </source>
</reference>
<dbReference type="EMBL" id="BAABFC010000001">
    <property type="protein sequence ID" value="GAA4493173.1"/>
    <property type="molecule type" value="Genomic_DNA"/>
</dbReference>
<comment type="caution">
    <text evidence="1">The sequence shown here is derived from an EMBL/GenBank/DDBJ whole genome shotgun (WGS) entry which is preliminary data.</text>
</comment>